<dbReference type="Proteomes" id="UP000295493">
    <property type="component" value="Unassembled WGS sequence"/>
</dbReference>
<keyword evidence="1" id="KW-0472">Membrane</keyword>
<sequence>MSGTATYHLTAEHLAAGYRFNDRLAWRKPRTLFAVGMAIVLYTMIFLLIGGVSGIAAFRSFVIAAAIIGGFVFLVVMIRKWQIPRLAKRHFAQHKALQEAISLSWDADSIELRQPRSVGNHDWTGFIKWGETSELLLLYQTDIMFVLVPITALPEHGAEEITTFLTEAGVPRVGR</sequence>
<comment type="caution">
    <text evidence="3">The sequence shown here is derived from an EMBL/GenBank/DDBJ whole genome shotgun (WGS) entry which is preliminary data.</text>
</comment>
<reference evidence="3 4" key="1">
    <citation type="submission" date="2019-03" db="EMBL/GenBank/DDBJ databases">
        <title>Genomic Encyclopedia of Type Strains, Phase IV (KMG-IV): sequencing the most valuable type-strain genomes for metagenomic binning, comparative biology and taxonomic classification.</title>
        <authorList>
            <person name="Goeker M."/>
        </authorList>
    </citation>
    <scope>NUCLEOTIDE SEQUENCE [LARGE SCALE GENOMIC DNA]</scope>
    <source>
        <strain evidence="3 4">DSM 25059</strain>
    </source>
</reference>
<organism evidence="3 4">
    <name type="scientific">Stakelama pacifica</name>
    <dbReference type="NCBI Taxonomy" id="517720"/>
    <lineage>
        <taxon>Bacteria</taxon>
        <taxon>Pseudomonadati</taxon>
        <taxon>Pseudomonadota</taxon>
        <taxon>Alphaproteobacteria</taxon>
        <taxon>Sphingomonadales</taxon>
        <taxon>Sphingomonadaceae</taxon>
        <taxon>Stakelama</taxon>
    </lineage>
</organism>
<evidence type="ECO:0000313" key="3">
    <source>
        <dbReference type="EMBL" id="TDN85680.1"/>
    </source>
</evidence>
<evidence type="ECO:0000313" key="4">
    <source>
        <dbReference type="Proteomes" id="UP000295493"/>
    </source>
</evidence>
<protein>
    <submittedName>
        <fullName evidence="3">YcxB-like protein</fullName>
    </submittedName>
</protein>
<keyword evidence="1" id="KW-0812">Transmembrane</keyword>
<feature type="transmembrane region" description="Helical" evidence="1">
    <location>
        <begin position="32"/>
        <end position="52"/>
    </location>
</feature>
<evidence type="ECO:0000256" key="1">
    <source>
        <dbReference type="SAM" id="Phobius"/>
    </source>
</evidence>
<evidence type="ECO:0000259" key="2">
    <source>
        <dbReference type="Pfam" id="PF14317"/>
    </source>
</evidence>
<keyword evidence="1" id="KW-1133">Transmembrane helix</keyword>
<name>A0A4R6FWI9_9SPHN</name>
<feature type="domain" description="YcxB-like C-terminal" evidence="2">
    <location>
        <begin position="105"/>
        <end position="165"/>
    </location>
</feature>
<accession>A0A4R6FWI9</accession>
<keyword evidence="4" id="KW-1185">Reference proteome</keyword>
<dbReference type="RefSeq" id="WP_133494576.1">
    <property type="nucleotide sequence ID" value="NZ_BMLU01000002.1"/>
</dbReference>
<dbReference type="OrthoDB" id="7432640at2"/>
<gene>
    <name evidence="3" type="ORF">EV664_102389</name>
</gene>
<dbReference type="InterPro" id="IPR025588">
    <property type="entry name" value="YcxB-like_C"/>
</dbReference>
<feature type="transmembrane region" description="Helical" evidence="1">
    <location>
        <begin position="58"/>
        <end position="78"/>
    </location>
</feature>
<dbReference type="AlphaFoldDB" id="A0A4R6FWI9"/>
<dbReference type="Pfam" id="PF14317">
    <property type="entry name" value="YcxB"/>
    <property type="match status" value="1"/>
</dbReference>
<proteinExistence type="predicted"/>
<dbReference type="EMBL" id="SNWD01000002">
    <property type="protein sequence ID" value="TDN85680.1"/>
    <property type="molecule type" value="Genomic_DNA"/>
</dbReference>